<proteinExistence type="predicted"/>
<dbReference type="RefSeq" id="XP_001835387.2">
    <property type="nucleotide sequence ID" value="XM_001835335.2"/>
</dbReference>
<evidence type="ECO:0000313" key="3">
    <source>
        <dbReference type="Proteomes" id="UP000001861"/>
    </source>
</evidence>
<feature type="region of interest" description="Disordered" evidence="1">
    <location>
        <begin position="8"/>
        <end position="39"/>
    </location>
</feature>
<dbReference type="InParanoid" id="A8NPS0"/>
<evidence type="ECO:0000256" key="1">
    <source>
        <dbReference type="SAM" id="MobiDB-lite"/>
    </source>
</evidence>
<protein>
    <submittedName>
        <fullName evidence="2">Uncharacterized protein</fullName>
    </submittedName>
</protein>
<comment type="caution">
    <text evidence="2">The sequence shown here is derived from an EMBL/GenBank/DDBJ whole genome shotgun (WGS) entry which is preliminary data.</text>
</comment>
<dbReference type="GeneID" id="6011919"/>
<accession>A8NPS0</accession>
<name>A8NPS0_COPC7</name>
<keyword evidence="3" id="KW-1185">Reference proteome</keyword>
<sequence>MAALAVAFPQGTPTPTRDTTSTIDTDSTASGSGAITNPIPPISISNNQRAICKGGLSFDTWAAFDRADDRQINDPEAIVRIEGGFWWSFSWQGVMWCMYNENHWAVDVRRWEQGRGIRAVLERCCPEPTCAGGYETIYSTGGDLVLLALRSASEGC</sequence>
<evidence type="ECO:0000313" key="2">
    <source>
        <dbReference type="EMBL" id="EAU86355.2"/>
    </source>
</evidence>
<dbReference type="HOGENOM" id="CLU_1686481_0_0_1"/>
<dbReference type="KEGG" id="cci:CC1G_05349"/>
<dbReference type="VEuPathDB" id="FungiDB:CC1G_05349"/>
<dbReference type="AlphaFoldDB" id="A8NPS0"/>
<dbReference type="EMBL" id="AACS02000008">
    <property type="protein sequence ID" value="EAU86355.2"/>
    <property type="molecule type" value="Genomic_DNA"/>
</dbReference>
<feature type="compositionally biased region" description="Low complexity" evidence="1">
    <location>
        <begin position="9"/>
        <end position="33"/>
    </location>
</feature>
<dbReference type="Proteomes" id="UP000001861">
    <property type="component" value="Unassembled WGS sequence"/>
</dbReference>
<organism evidence="2 3">
    <name type="scientific">Coprinopsis cinerea (strain Okayama-7 / 130 / ATCC MYA-4618 / FGSC 9003)</name>
    <name type="common">Inky cap fungus</name>
    <name type="synonym">Hormographiella aspergillata</name>
    <dbReference type="NCBI Taxonomy" id="240176"/>
    <lineage>
        <taxon>Eukaryota</taxon>
        <taxon>Fungi</taxon>
        <taxon>Dikarya</taxon>
        <taxon>Basidiomycota</taxon>
        <taxon>Agaricomycotina</taxon>
        <taxon>Agaricomycetes</taxon>
        <taxon>Agaricomycetidae</taxon>
        <taxon>Agaricales</taxon>
        <taxon>Agaricineae</taxon>
        <taxon>Psathyrellaceae</taxon>
        <taxon>Coprinopsis</taxon>
    </lineage>
</organism>
<gene>
    <name evidence="2" type="ORF">CC1G_05349</name>
</gene>
<reference evidence="2 3" key="1">
    <citation type="journal article" date="2010" name="Proc. Natl. Acad. Sci. U.S.A.">
        <title>Insights into evolution of multicellular fungi from the assembled chromosomes of the mushroom Coprinopsis cinerea (Coprinus cinereus).</title>
        <authorList>
            <person name="Stajich J.E."/>
            <person name="Wilke S.K."/>
            <person name="Ahren D."/>
            <person name="Au C.H."/>
            <person name="Birren B.W."/>
            <person name="Borodovsky M."/>
            <person name="Burns C."/>
            <person name="Canback B."/>
            <person name="Casselton L.A."/>
            <person name="Cheng C.K."/>
            <person name="Deng J."/>
            <person name="Dietrich F.S."/>
            <person name="Fargo D.C."/>
            <person name="Farman M.L."/>
            <person name="Gathman A.C."/>
            <person name="Goldberg J."/>
            <person name="Guigo R."/>
            <person name="Hoegger P.J."/>
            <person name="Hooker J.B."/>
            <person name="Huggins A."/>
            <person name="James T.Y."/>
            <person name="Kamada T."/>
            <person name="Kilaru S."/>
            <person name="Kodira C."/>
            <person name="Kues U."/>
            <person name="Kupfer D."/>
            <person name="Kwan H.S."/>
            <person name="Lomsadze A."/>
            <person name="Li W."/>
            <person name="Lilly W.W."/>
            <person name="Ma L.J."/>
            <person name="Mackey A.J."/>
            <person name="Manning G."/>
            <person name="Martin F."/>
            <person name="Muraguchi H."/>
            <person name="Natvig D.O."/>
            <person name="Palmerini H."/>
            <person name="Ramesh M.A."/>
            <person name="Rehmeyer C.J."/>
            <person name="Roe B.A."/>
            <person name="Shenoy N."/>
            <person name="Stanke M."/>
            <person name="Ter-Hovhannisyan V."/>
            <person name="Tunlid A."/>
            <person name="Velagapudi R."/>
            <person name="Vision T.J."/>
            <person name="Zeng Q."/>
            <person name="Zolan M.E."/>
            <person name="Pukkila P.J."/>
        </authorList>
    </citation>
    <scope>NUCLEOTIDE SEQUENCE [LARGE SCALE GENOMIC DNA]</scope>
    <source>
        <strain evidence="3">Okayama-7 / 130 / ATCC MYA-4618 / FGSC 9003</strain>
    </source>
</reference>